<evidence type="ECO:0000313" key="1">
    <source>
        <dbReference type="EMBL" id="TWJ14313.1"/>
    </source>
</evidence>
<comment type="caution">
    <text evidence="1">The sequence shown here is derived from an EMBL/GenBank/DDBJ whole genome shotgun (WGS) entry which is preliminary data.</text>
</comment>
<organism evidence="1 2">
    <name type="scientific">Geobacter argillaceus</name>
    <dbReference type="NCBI Taxonomy" id="345631"/>
    <lineage>
        <taxon>Bacteria</taxon>
        <taxon>Pseudomonadati</taxon>
        <taxon>Thermodesulfobacteriota</taxon>
        <taxon>Desulfuromonadia</taxon>
        <taxon>Geobacterales</taxon>
        <taxon>Geobacteraceae</taxon>
        <taxon>Geobacter</taxon>
    </lineage>
</organism>
<dbReference type="Proteomes" id="UP000319449">
    <property type="component" value="Unassembled WGS sequence"/>
</dbReference>
<protein>
    <recommendedName>
        <fullName evidence="3">DUF4177 domain-containing protein</fullName>
    </recommendedName>
</protein>
<dbReference type="AlphaFoldDB" id="A0A562V8V7"/>
<keyword evidence="2" id="KW-1185">Reference proteome</keyword>
<reference evidence="1 2" key="1">
    <citation type="submission" date="2019-07" db="EMBL/GenBank/DDBJ databases">
        <title>Genomic Encyclopedia of Archaeal and Bacterial Type Strains, Phase II (KMG-II): from individual species to whole genera.</title>
        <authorList>
            <person name="Goeker M."/>
        </authorList>
    </citation>
    <scope>NUCLEOTIDE SEQUENCE [LARGE SCALE GENOMIC DNA]</scope>
    <source>
        <strain evidence="1 2">ATCC BAA-1139</strain>
    </source>
</reference>
<gene>
    <name evidence="1" type="ORF">JN12_03488</name>
</gene>
<evidence type="ECO:0000313" key="2">
    <source>
        <dbReference type="Proteomes" id="UP000319449"/>
    </source>
</evidence>
<accession>A0A562V8V7</accession>
<dbReference type="RefSeq" id="WP_170242031.1">
    <property type="nucleotide sequence ID" value="NZ_VLLN01000029.1"/>
</dbReference>
<name>A0A562V8V7_9BACT</name>
<evidence type="ECO:0008006" key="3">
    <source>
        <dbReference type="Google" id="ProtNLM"/>
    </source>
</evidence>
<proteinExistence type="predicted"/>
<sequence>MAKEYSITLHEPPTTQLIREGMEQHLNQVAQEGWRMVTVVKESGYYYFFWERD</sequence>
<dbReference type="EMBL" id="VLLN01000029">
    <property type="protein sequence ID" value="TWJ14313.1"/>
    <property type="molecule type" value="Genomic_DNA"/>
</dbReference>